<dbReference type="AlphaFoldDB" id="A0AAV5RLZ4"/>
<reference evidence="2 3" key="1">
    <citation type="journal article" date="2023" name="Elife">
        <title>Identification of key yeast species and microbe-microbe interactions impacting larval growth of Drosophila in the wild.</title>
        <authorList>
            <person name="Mure A."/>
            <person name="Sugiura Y."/>
            <person name="Maeda R."/>
            <person name="Honda K."/>
            <person name="Sakurai N."/>
            <person name="Takahashi Y."/>
            <person name="Watada M."/>
            <person name="Katoh T."/>
            <person name="Gotoh A."/>
            <person name="Gotoh Y."/>
            <person name="Taniguchi I."/>
            <person name="Nakamura K."/>
            <person name="Hayashi T."/>
            <person name="Katayama T."/>
            <person name="Uemura T."/>
            <person name="Hattori Y."/>
        </authorList>
    </citation>
    <scope>NUCLEOTIDE SEQUENCE [LARGE SCALE GENOMIC DNA]</scope>
    <source>
        <strain evidence="2 3">SB-73</strain>
    </source>
</reference>
<gene>
    <name evidence="2" type="ORF">DASB73_034360</name>
</gene>
<feature type="region of interest" description="Disordered" evidence="1">
    <location>
        <begin position="67"/>
        <end position="100"/>
    </location>
</feature>
<organism evidence="2 3">
    <name type="scientific">Starmerella bacillaris</name>
    <name type="common">Yeast</name>
    <name type="synonym">Candida zemplinina</name>
    <dbReference type="NCBI Taxonomy" id="1247836"/>
    <lineage>
        <taxon>Eukaryota</taxon>
        <taxon>Fungi</taxon>
        <taxon>Dikarya</taxon>
        <taxon>Ascomycota</taxon>
        <taxon>Saccharomycotina</taxon>
        <taxon>Dipodascomycetes</taxon>
        <taxon>Dipodascales</taxon>
        <taxon>Trichomonascaceae</taxon>
        <taxon>Starmerella</taxon>
    </lineage>
</organism>
<evidence type="ECO:0000313" key="2">
    <source>
        <dbReference type="EMBL" id="GMM52473.1"/>
    </source>
</evidence>
<evidence type="ECO:0000256" key="1">
    <source>
        <dbReference type="SAM" id="MobiDB-lite"/>
    </source>
</evidence>
<proteinExistence type="predicted"/>
<feature type="compositionally biased region" description="Polar residues" evidence="1">
    <location>
        <begin position="76"/>
        <end position="90"/>
    </location>
</feature>
<dbReference type="EMBL" id="BTGC01000008">
    <property type="protein sequence ID" value="GMM52473.1"/>
    <property type="molecule type" value="Genomic_DNA"/>
</dbReference>
<name>A0AAV5RLZ4_STABA</name>
<feature type="region of interest" description="Disordered" evidence="1">
    <location>
        <begin position="1"/>
        <end position="45"/>
    </location>
</feature>
<accession>A0AAV5RLZ4</accession>
<protein>
    <submittedName>
        <fullName evidence="2">Uncharacterized protein</fullName>
    </submittedName>
</protein>
<dbReference type="Proteomes" id="UP001362899">
    <property type="component" value="Unassembled WGS sequence"/>
</dbReference>
<sequence length="100" mass="10652">MGLSKFNPFKSDKKESTTSKKESSSALGVDNELTPAKSTASVASSIRSLGKKAEKLVFLHDVAPPENTYINKHKTNLNVQPPVVSTQNGISPARSPSAAR</sequence>
<comment type="caution">
    <text evidence="2">The sequence shown here is derived from an EMBL/GenBank/DDBJ whole genome shotgun (WGS) entry which is preliminary data.</text>
</comment>
<feature type="compositionally biased region" description="Basic and acidic residues" evidence="1">
    <location>
        <begin position="10"/>
        <end position="23"/>
    </location>
</feature>
<feature type="compositionally biased region" description="Polar residues" evidence="1">
    <location>
        <begin position="36"/>
        <end position="45"/>
    </location>
</feature>
<evidence type="ECO:0000313" key="3">
    <source>
        <dbReference type="Proteomes" id="UP001362899"/>
    </source>
</evidence>
<keyword evidence="3" id="KW-1185">Reference proteome</keyword>